<dbReference type="InterPro" id="IPR023115">
    <property type="entry name" value="TIF_IF2_dom3"/>
</dbReference>
<keyword evidence="5 9" id="KW-0648">Protein biosynthesis</keyword>
<dbReference type="Gene3D" id="3.40.50.10050">
    <property type="entry name" value="Translation initiation factor IF- 2, domain 3"/>
    <property type="match status" value="1"/>
</dbReference>
<dbReference type="InterPro" id="IPR053905">
    <property type="entry name" value="EF-G-like_DII"/>
</dbReference>
<dbReference type="NCBIfam" id="TIGR00487">
    <property type="entry name" value="IF-2"/>
    <property type="match status" value="1"/>
</dbReference>
<gene>
    <name evidence="12" type="ORF">DCW38_05105</name>
</gene>
<dbReference type="Pfam" id="PF04760">
    <property type="entry name" value="IF2_N"/>
    <property type="match status" value="1"/>
</dbReference>
<dbReference type="InterPro" id="IPR036925">
    <property type="entry name" value="TIF_IF2_dom3_sf"/>
</dbReference>
<dbReference type="FunFam" id="3.40.50.10050:FF:000001">
    <property type="entry name" value="Translation initiation factor IF-2"/>
    <property type="match status" value="1"/>
</dbReference>
<dbReference type="Proteomes" id="UP000264062">
    <property type="component" value="Unassembled WGS sequence"/>
</dbReference>
<evidence type="ECO:0000256" key="10">
    <source>
        <dbReference type="SAM" id="MobiDB-lite"/>
    </source>
</evidence>
<dbReference type="FunFam" id="3.40.50.300:FF:000019">
    <property type="entry name" value="Translation initiation factor IF-2"/>
    <property type="match status" value="1"/>
</dbReference>
<dbReference type="EMBL" id="DMZY01000151">
    <property type="protein sequence ID" value="HAV92543.1"/>
    <property type="molecule type" value="Genomic_DNA"/>
</dbReference>
<evidence type="ECO:0000256" key="9">
    <source>
        <dbReference type="RuleBase" id="RU000644"/>
    </source>
</evidence>
<dbReference type="GO" id="GO:0005525">
    <property type="term" value="F:GTP binding"/>
    <property type="evidence" value="ECO:0007669"/>
    <property type="project" value="UniProtKB-KW"/>
</dbReference>
<keyword evidence="6" id="KW-0342">GTP-binding</keyword>
<comment type="caution">
    <text evidence="12">The sequence shown here is derived from an EMBL/GenBank/DDBJ whole genome shotgun (WGS) entry which is preliminary data.</text>
</comment>
<dbReference type="NCBIfam" id="TIGR00231">
    <property type="entry name" value="small_GTP"/>
    <property type="match status" value="1"/>
</dbReference>
<dbReference type="InterPro" id="IPR006847">
    <property type="entry name" value="IF2_N"/>
</dbReference>
<dbReference type="SUPFAM" id="SSF52540">
    <property type="entry name" value="P-loop containing nucleoside triphosphate hydrolases"/>
    <property type="match status" value="1"/>
</dbReference>
<dbReference type="FunFam" id="2.40.30.10:FF:000008">
    <property type="entry name" value="Translation initiation factor IF-2"/>
    <property type="match status" value="1"/>
</dbReference>
<dbReference type="GO" id="GO:0005737">
    <property type="term" value="C:cytoplasm"/>
    <property type="evidence" value="ECO:0007669"/>
    <property type="project" value="UniProtKB-UniRule"/>
</dbReference>
<accession>A0A350HAH7</accession>
<evidence type="ECO:0000256" key="2">
    <source>
        <dbReference type="ARBA" id="ARBA00020675"/>
    </source>
</evidence>
<organism evidence="12 13">
    <name type="scientific">candidate division WOR-3 bacterium</name>
    <dbReference type="NCBI Taxonomy" id="2052148"/>
    <lineage>
        <taxon>Bacteria</taxon>
        <taxon>Bacteria division WOR-3</taxon>
    </lineage>
</organism>
<dbReference type="Pfam" id="PF00009">
    <property type="entry name" value="GTP_EFTU"/>
    <property type="match status" value="1"/>
</dbReference>
<dbReference type="Pfam" id="PF11987">
    <property type="entry name" value="IF-2"/>
    <property type="match status" value="1"/>
</dbReference>
<dbReference type="InterPro" id="IPR000795">
    <property type="entry name" value="T_Tr_GTP-bd_dom"/>
</dbReference>
<keyword evidence="4" id="KW-0547">Nucleotide-binding</keyword>
<comment type="function">
    <text evidence="7 9">One of the essential components for the initiation of protein synthesis. Protects formylmethionyl-tRNA from spontaneous hydrolysis and promotes its binding to the 30S ribosomal subunits. Also involved in the hydrolysis of GTP during the formation of the 70S ribosomal complex.</text>
</comment>
<dbReference type="PANTHER" id="PTHR43381">
    <property type="entry name" value="TRANSLATION INITIATION FACTOR IF-2-RELATED"/>
    <property type="match status" value="1"/>
</dbReference>
<dbReference type="InterPro" id="IPR027417">
    <property type="entry name" value="P-loop_NTPase"/>
</dbReference>
<dbReference type="SUPFAM" id="SSF50447">
    <property type="entry name" value="Translation proteins"/>
    <property type="match status" value="2"/>
</dbReference>
<evidence type="ECO:0000313" key="13">
    <source>
        <dbReference type="Proteomes" id="UP000264062"/>
    </source>
</evidence>
<reference evidence="12 13" key="1">
    <citation type="journal article" date="2018" name="Nat. Biotechnol.">
        <title>A standardized bacterial taxonomy based on genome phylogeny substantially revises the tree of life.</title>
        <authorList>
            <person name="Parks D.H."/>
            <person name="Chuvochina M."/>
            <person name="Waite D.W."/>
            <person name="Rinke C."/>
            <person name="Skarshewski A."/>
            <person name="Chaumeil P.A."/>
            <person name="Hugenholtz P."/>
        </authorList>
    </citation>
    <scope>NUCLEOTIDE SEQUENCE [LARGE SCALE GENOMIC DNA]</scope>
    <source>
        <strain evidence="12">UBA9956</strain>
    </source>
</reference>
<feature type="domain" description="Tr-type G" evidence="11">
    <location>
        <begin position="374"/>
        <end position="543"/>
    </location>
</feature>
<evidence type="ECO:0000256" key="7">
    <source>
        <dbReference type="ARBA" id="ARBA00025162"/>
    </source>
</evidence>
<dbReference type="CDD" id="cd03702">
    <property type="entry name" value="IF2_mtIF2_II"/>
    <property type="match status" value="1"/>
</dbReference>
<dbReference type="GO" id="GO:0003924">
    <property type="term" value="F:GTPase activity"/>
    <property type="evidence" value="ECO:0007669"/>
    <property type="project" value="InterPro"/>
</dbReference>
<dbReference type="CDD" id="cd01887">
    <property type="entry name" value="IF2_eIF5B"/>
    <property type="match status" value="1"/>
</dbReference>
<dbReference type="CDD" id="cd03692">
    <property type="entry name" value="mtIF2_IVc"/>
    <property type="match status" value="1"/>
</dbReference>
<keyword evidence="3 9" id="KW-0396">Initiation factor</keyword>
<dbReference type="GO" id="GO:0003743">
    <property type="term" value="F:translation initiation factor activity"/>
    <property type="evidence" value="ECO:0007669"/>
    <property type="project" value="UniProtKB-UniRule"/>
</dbReference>
<dbReference type="AlphaFoldDB" id="A0A350HAH7"/>
<evidence type="ECO:0000256" key="4">
    <source>
        <dbReference type="ARBA" id="ARBA00022741"/>
    </source>
</evidence>
<dbReference type="PANTHER" id="PTHR43381:SF5">
    <property type="entry name" value="TR-TYPE G DOMAIN-CONTAINING PROTEIN"/>
    <property type="match status" value="1"/>
</dbReference>
<evidence type="ECO:0000256" key="3">
    <source>
        <dbReference type="ARBA" id="ARBA00022540"/>
    </source>
</evidence>
<dbReference type="FunFam" id="2.40.30.10:FF:000054">
    <property type="entry name" value="Translation initiation factor IF-2"/>
    <property type="match status" value="1"/>
</dbReference>
<dbReference type="PROSITE" id="PS51722">
    <property type="entry name" value="G_TR_2"/>
    <property type="match status" value="1"/>
</dbReference>
<dbReference type="SUPFAM" id="SSF52156">
    <property type="entry name" value="Initiation factor IF2/eIF5b, domain 3"/>
    <property type="match status" value="1"/>
</dbReference>
<dbReference type="InterPro" id="IPR005225">
    <property type="entry name" value="Small_GTP-bd"/>
</dbReference>
<evidence type="ECO:0000256" key="8">
    <source>
        <dbReference type="NCBIfam" id="TIGR00487"/>
    </source>
</evidence>
<evidence type="ECO:0000259" key="11">
    <source>
        <dbReference type="PROSITE" id="PS51722"/>
    </source>
</evidence>
<proteinExistence type="inferred from homology"/>
<dbReference type="Gene3D" id="2.40.30.10">
    <property type="entry name" value="Translation factors"/>
    <property type="match status" value="2"/>
</dbReference>
<protein>
    <recommendedName>
        <fullName evidence="2 8">Translation initiation factor IF-2</fullName>
    </recommendedName>
</protein>
<dbReference type="Pfam" id="PF22042">
    <property type="entry name" value="EF-G_D2"/>
    <property type="match status" value="1"/>
</dbReference>
<dbReference type="InterPro" id="IPR000178">
    <property type="entry name" value="TF_IF2_bacterial-like"/>
</dbReference>
<dbReference type="InterPro" id="IPR015760">
    <property type="entry name" value="TIF_IF2"/>
</dbReference>
<evidence type="ECO:0000313" key="12">
    <source>
        <dbReference type="EMBL" id="HAV92543.1"/>
    </source>
</evidence>
<dbReference type="HAMAP" id="MF_00100_B">
    <property type="entry name" value="IF_2_B"/>
    <property type="match status" value="1"/>
</dbReference>
<comment type="similarity">
    <text evidence="1 9">Belongs to the TRAFAC class translation factor GTPase superfamily. Classic translation factor GTPase family. IF-2 subfamily.</text>
</comment>
<name>A0A350HAH7_UNCW3</name>
<dbReference type="Gene3D" id="3.40.50.300">
    <property type="entry name" value="P-loop containing nucleotide triphosphate hydrolases"/>
    <property type="match status" value="1"/>
</dbReference>
<feature type="region of interest" description="Disordered" evidence="10">
    <location>
        <begin position="65"/>
        <end position="215"/>
    </location>
</feature>
<dbReference type="InterPro" id="IPR009000">
    <property type="entry name" value="Transl_B-barrel_sf"/>
</dbReference>
<dbReference type="InterPro" id="IPR044145">
    <property type="entry name" value="IF2_II"/>
</dbReference>
<evidence type="ECO:0000256" key="5">
    <source>
        <dbReference type="ARBA" id="ARBA00022917"/>
    </source>
</evidence>
<evidence type="ECO:0000256" key="1">
    <source>
        <dbReference type="ARBA" id="ARBA00007733"/>
    </source>
</evidence>
<feature type="non-terminal residue" evidence="12">
    <location>
        <position position="857"/>
    </location>
</feature>
<feature type="compositionally biased region" description="Basic and acidic residues" evidence="10">
    <location>
        <begin position="99"/>
        <end position="180"/>
    </location>
</feature>
<evidence type="ECO:0000256" key="6">
    <source>
        <dbReference type="ARBA" id="ARBA00023134"/>
    </source>
</evidence>
<sequence>MKMSEMQFNVLAKELGEKATDLIKAVNKKFKDANIKERAYTSKMTDEWIDYCRGRFAKHYKKETAEEQKAEATQQASKAGRRFVKIEKHIKEPPQPTEEELKQQEEERLRVEKEIEDNKKAIEKEKKRQEETAAKEKARKDEISAKKGMIEVKILEDKKEEAKSSESKDKSGQTKPDQNKPNRIQHLHPNQYRQPQQPYRKFEPKQPETQQAKPAFEEVKPVAENGSKIVTSEDIYSKKKKKKRKKNIVDKAKIAESVEKTLKVIRVGNIVTKKKHKEKSKDDETDAETKKIAITDYIVLSDLADKMQIDAVELIEKAIEMGIMVTINQRIDFENSSLLAMEFGFEVERIKEEAAEQKELDDQASEDEEYEKTFRPPIVTIMGHVDHGKTTLIDFLRKSRIVDTEHGRITQDIGAYTIKTEHGVITVIDTPGHEAFTAMRARGAQITDMAIIVIAANDGVMPQTIEAINHCKIANVPFIIAINKIDLPDSDIDKIKRQLLSNNVILSEFGGNIPSVNISAKTGKGVSNLIESILIQAELMDLKAAIQGTVNGTVIEVKQDKGLGSVINCIIQKGVLKKEQVFVVGMVYGRVRKMLNEFKEEIKEATPSMPVMIVGASGLPEVGDRLMTVADEKIAREIARKRHFAYKEQLIKKREITSLDGFEKQLELMKKKEIKLILKGKVYGAIEALADSLQVMTNDEVLITVIYKEVGIVTENDVNAAIASKAMIVAFNTLIDNNARILAKREGIIIKQYNIIYDVLDDVVVAIKSMNEPIFENVITGTAEVRQIFKISKLGSVAGLYVTEGHISRNGMINVLRKGEDIGTFSVKTLKRFKDDAKQVEAGFECAILLDGFDDFQ</sequence>